<dbReference type="FunFam" id="3.40.47.10:FF:000019">
    <property type="entry name" value="Polyketide synthase type I"/>
    <property type="match status" value="2"/>
</dbReference>
<dbReference type="PANTHER" id="PTHR43775:SF51">
    <property type="entry name" value="INACTIVE PHENOLPHTHIOCEROL SYNTHESIS POLYKETIDE SYNTHASE TYPE I PKS1-RELATED"/>
    <property type="match status" value="1"/>
</dbReference>
<dbReference type="PROSITE" id="PS00012">
    <property type="entry name" value="PHOSPHOPANTETHEINE"/>
    <property type="match status" value="1"/>
</dbReference>
<dbReference type="Gene3D" id="1.10.1200.10">
    <property type="entry name" value="ACP-like"/>
    <property type="match status" value="2"/>
</dbReference>
<dbReference type="PROSITE" id="PS52019">
    <property type="entry name" value="PKS_MFAS_DH"/>
    <property type="match status" value="1"/>
</dbReference>
<dbReference type="Pfam" id="PF08240">
    <property type="entry name" value="ADH_N"/>
    <property type="match status" value="1"/>
</dbReference>
<keyword evidence="10" id="KW-0045">Antibiotic biosynthesis</keyword>
<comment type="catalytic activity">
    <reaction evidence="46">
        <text>decanoyl-[ACP] + malonyl-[ACP] + H(+) = 3-oxododecanoyl-[ACP] + holo-[ACP] + CO2</text>
        <dbReference type="Rhea" id="RHEA:41868"/>
        <dbReference type="Rhea" id="RHEA-COMP:9623"/>
        <dbReference type="Rhea" id="RHEA-COMP:9640"/>
        <dbReference type="Rhea" id="RHEA-COMP:9641"/>
        <dbReference type="Rhea" id="RHEA-COMP:9685"/>
        <dbReference type="ChEBI" id="CHEBI:15378"/>
        <dbReference type="ChEBI" id="CHEBI:16526"/>
        <dbReference type="ChEBI" id="CHEBI:64479"/>
        <dbReference type="ChEBI" id="CHEBI:78449"/>
        <dbReference type="ChEBI" id="CHEBI:78468"/>
        <dbReference type="ChEBI" id="CHEBI:78469"/>
    </reaction>
    <physiologicalReaction direction="left-to-right" evidence="46">
        <dbReference type="Rhea" id="RHEA:41869"/>
    </physiologicalReaction>
</comment>
<dbReference type="InterPro" id="IPR020806">
    <property type="entry name" value="PKS_PP-bd"/>
</dbReference>
<comment type="catalytic activity">
    <reaction evidence="31">
        <text>(2E)-hexadecenoyl-[ACP] + NADPH + H(+) = hexadecanoyl-[ACP] + NADP(+)</text>
        <dbReference type="Rhea" id="RHEA:41912"/>
        <dbReference type="Rhea" id="RHEA-COMP:9651"/>
        <dbReference type="Rhea" id="RHEA-COMP:9652"/>
        <dbReference type="ChEBI" id="CHEBI:15378"/>
        <dbReference type="ChEBI" id="CHEBI:57783"/>
        <dbReference type="ChEBI" id="CHEBI:58349"/>
        <dbReference type="ChEBI" id="CHEBI:78481"/>
        <dbReference type="ChEBI" id="CHEBI:78483"/>
    </reaction>
    <physiologicalReaction direction="left-to-right" evidence="31">
        <dbReference type="Rhea" id="RHEA:41913"/>
    </physiologicalReaction>
</comment>
<comment type="catalytic activity">
    <reaction evidence="14">
        <text>(3R)-hydroxyoctanoyl-[ACP] = (2E)-octenoyl-[ACP] + H2O</text>
        <dbReference type="Rhea" id="RHEA:41844"/>
        <dbReference type="Rhea" id="RHEA-COMP:9634"/>
        <dbReference type="Rhea" id="RHEA-COMP:9635"/>
        <dbReference type="ChEBI" id="CHEBI:15377"/>
        <dbReference type="ChEBI" id="CHEBI:78461"/>
        <dbReference type="ChEBI" id="CHEBI:78462"/>
    </reaction>
    <physiologicalReaction direction="left-to-right" evidence="14">
        <dbReference type="Rhea" id="RHEA:41845"/>
    </physiologicalReaction>
</comment>
<comment type="catalytic activity">
    <reaction evidence="33">
        <text>3-oxobutanoyl-[ACP] + NADPH + H(+) = (3R)-hydroxybutanoyl-[ACP] + NADP(+)</text>
        <dbReference type="Rhea" id="RHEA:41804"/>
        <dbReference type="Rhea" id="RHEA-COMP:9625"/>
        <dbReference type="Rhea" id="RHEA-COMP:9626"/>
        <dbReference type="ChEBI" id="CHEBI:15378"/>
        <dbReference type="ChEBI" id="CHEBI:57783"/>
        <dbReference type="ChEBI" id="CHEBI:58349"/>
        <dbReference type="ChEBI" id="CHEBI:78450"/>
        <dbReference type="ChEBI" id="CHEBI:78451"/>
    </reaction>
    <physiologicalReaction direction="left-to-right" evidence="33">
        <dbReference type="Rhea" id="RHEA:41805"/>
    </physiologicalReaction>
</comment>
<dbReference type="InterPro" id="IPR020807">
    <property type="entry name" value="PKS_DH"/>
</dbReference>
<evidence type="ECO:0000256" key="32">
    <source>
        <dbReference type="ARBA" id="ARBA00047897"/>
    </source>
</evidence>
<dbReference type="RefSeq" id="WP_185005740.1">
    <property type="nucleotide sequence ID" value="NZ_BAAAUI010000019.1"/>
</dbReference>
<dbReference type="InterPro" id="IPR016035">
    <property type="entry name" value="Acyl_Trfase/lysoPLipase"/>
</dbReference>
<comment type="catalytic activity">
    <reaction evidence="53">
        <text>octanoyl-[ACP] + malonyl-[ACP] + H(+) = 3-oxodecanoyl-[ACP] + holo-[ACP] + CO2</text>
        <dbReference type="Rhea" id="RHEA:41852"/>
        <dbReference type="Rhea" id="RHEA-COMP:9623"/>
        <dbReference type="Rhea" id="RHEA-COMP:9636"/>
        <dbReference type="Rhea" id="RHEA-COMP:9637"/>
        <dbReference type="Rhea" id="RHEA-COMP:9685"/>
        <dbReference type="ChEBI" id="CHEBI:15378"/>
        <dbReference type="ChEBI" id="CHEBI:16526"/>
        <dbReference type="ChEBI" id="CHEBI:64479"/>
        <dbReference type="ChEBI" id="CHEBI:78449"/>
        <dbReference type="ChEBI" id="CHEBI:78463"/>
        <dbReference type="ChEBI" id="CHEBI:78464"/>
    </reaction>
    <physiologicalReaction direction="left-to-right" evidence="53">
        <dbReference type="Rhea" id="RHEA:41853"/>
    </physiologicalReaction>
</comment>
<evidence type="ECO:0000256" key="37">
    <source>
        <dbReference type="ARBA" id="ARBA00048289"/>
    </source>
</evidence>
<dbReference type="InterPro" id="IPR032821">
    <property type="entry name" value="PKS_assoc"/>
</dbReference>
<evidence type="ECO:0000256" key="7">
    <source>
        <dbReference type="ARBA" id="ARBA00022737"/>
    </source>
</evidence>
<dbReference type="GO" id="GO:0008270">
    <property type="term" value="F:zinc ion binding"/>
    <property type="evidence" value="ECO:0007669"/>
    <property type="project" value="InterPro"/>
</dbReference>
<dbReference type="Gene3D" id="3.90.180.10">
    <property type="entry name" value="Medium-chain alcohol dehydrogenases, catalytic domain"/>
    <property type="match status" value="1"/>
</dbReference>
<gene>
    <name evidence="58" type="ORF">HNR67_006184</name>
</gene>
<comment type="cofactor">
    <cofactor evidence="1">
        <name>pantetheine 4'-phosphate</name>
        <dbReference type="ChEBI" id="CHEBI:47942"/>
    </cofactor>
</comment>
<dbReference type="InterPro" id="IPR015083">
    <property type="entry name" value="NorB/c/GfsB-D-like_docking"/>
</dbReference>
<evidence type="ECO:0000256" key="14">
    <source>
        <dbReference type="ARBA" id="ARBA00023332"/>
    </source>
</evidence>
<name>A0A7W7CF58_9PSEU</name>
<comment type="catalytic activity">
    <reaction evidence="42">
        <text>holo-[ACP] + acetyl-CoA = acetyl-[ACP] + CoA</text>
        <dbReference type="Rhea" id="RHEA:41788"/>
        <dbReference type="Rhea" id="RHEA-COMP:9621"/>
        <dbReference type="Rhea" id="RHEA-COMP:9685"/>
        <dbReference type="ChEBI" id="CHEBI:57287"/>
        <dbReference type="ChEBI" id="CHEBI:57288"/>
        <dbReference type="ChEBI" id="CHEBI:64479"/>
        <dbReference type="ChEBI" id="CHEBI:78446"/>
        <dbReference type="EC" id="2.3.1.38"/>
    </reaction>
    <physiologicalReaction direction="left-to-right" evidence="42">
        <dbReference type="Rhea" id="RHEA:41789"/>
    </physiologicalReaction>
</comment>
<dbReference type="Pfam" id="PF08659">
    <property type="entry name" value="KR"/>
    <property type="match status" value="2"/>
</dbReference>
<dbReference type="Gene3D" id="3.40.50.720">
    <property type="entry name" value="NAD(P)-binding Rossmann-like Domain"/>
    <property type="match status" value="2"/>
</dbReference>
<dbReference type="Pfam" id="PF14765">
    <property type="entry name" value="PS-DH"/>
    <property type="match status" value="1"/>
</dbReference>
<evidence type="ECO:0000256" key="23">
    <source>
        <dbReference type="ARBA" id="ARBA00023442"/>
    </source>
</evidence>
<dbReference type="GO" id="GO:0004316">
    <property type="term" value="F:3-oxoacyl-[acyl-carrier-protein] reductase (NADPH) activity"/>
    <property type="evidence" value="ECO:0007669"/>
    <property type="project" value="UniProtKB-EC"/>
</dbReference>
<dbReference type="Pfam" id="PF00975">
    <property type="entry name" value="Thioesterase"/>
    <property type="match status" value="1"/>
</dbReference>
<dbReference type="Gene3D" id="3.30.70.3290">
    <property type="match status" value="2"/>
</dbReference>
<comment type="catalytic activity">
    <reaction evidence="29">
        <text>(2E)-butenoyl-[ACP] + NADPH + H(+) = butanoyl-[ACP] + NADP(+)</text>
        <dbReference type="Rhea" id="RHEA:41812"/>
        <dbReference type="Rhea" id="RHEA-COMP:9627"/>
        <dbReference type="Rhea" id="RHEA-COMP:9628"/>
        <dbReference type="ChEBI" id="CHEBI:15378"/>
        <dbReference type="ChEBI" id="CHEBI:57783"/>
        <dbReference type="ChEBI" id="CHEBI:58349"/>
        <dbReference type="ChEBI" id="CHEBI:78453"/>
        <dbReference type="ChEBI" id="CHEBI:78454"/>
    </reaction>
    <physiologicalReaction direction="left-to-right" evidence="29">
        <dbReference type="Rhea" id="RHEA:41813"/>
    </physiologicalReaction>
</comment>
<evidence type="ECO:0000256" key="50">
    <source>
        <dbReference type="ARBA" id="ARBA00049422"/>
    </source>
</evidence>
<comment type="catalytic activity">
    <reaction evidence="26">
        <text>a (3R)-hydroxyacyl-[ACP] + NADP(+) = a 3-oxoacyl-[ACP] + NADPH + H(+)</text>
        <dbReference type="Rhea" id="RHEA:17397"/>
        <dbReference type="Rhea" id="RHEA-COMP:9916"/>
        <dbReference type="Rhea" id="RHEA-COMP:9945"/>
        <dbReference type="ChEBI" id="CHEBI:15378"/>
        <dbReference type="ChEBI" id="CHEBI:57783"/>
        <dbReference type="ChEBI" id="CHEBI:58349"/>
        <dbReference type="ChEBI" id="CHEBI:78776"/>
        <dbReference type="ChEBI" id="CHEBI:78827"/>
        <dbReference type="EC" id="1.1.1.100"/>
    </reaction>
    <physiologicalReaction direction="right-to-left" evidence="26">
        <dbReference type="Rhea" id="RHEA:17399"/>
    </physiologicalReaction>
</comment>
<dbReference type="PROSITE" id="PS00606">
    <property type="entry name" value="KS3_1"/>
    <property type="match status" value="2"/>
</dbReference>
<evidence type="ECO:0000313" key="58">
    <source>
        <dbReference type="EMBL" id="MBB4680066.1"/>
    </source>
</evidence>
<comment type="pathway">
    <text evidence="3">Lipid metabolism.</text>
</comment>
<dbReference type="InterPro" id="IPR018201">
    <property type="entry name" value="Ketoacyl_synth_AS"/>
</dbReference>
<evidence type="ECO:0000256" key="44">
    <source>
        <dbReference type="ARBA" id="ARBA00048935"/>
    </source>
</evidence>
<comment type="catalytic activity">
    <reaction evidence="20">
        <text>(3R)-hydroxyoctadecanoyl-[ACP] = (2E)-octadecenoyl-[ACP] + H2O</text>
        <dbReference type="Rhea" id="RHEA:41924"/>
        <dbReference type="Rhea" id="RHEA-COMP:9654"/>
        <dbReference type="Rhea" id="RHEA-COMP:9655"/>
        <dbReference type="ChEBI" id="CHEBI:15377"/>
        <dbReference type="ChEBI" id="CHEBI:78488"/>
        <dbReference type="ChEBI" id="CHEBI:78489"/>
    </reaction>
    <physiologicalReaction direction="left-to-right" evidence="20">
        <dbReference type="Rhea" id="RHEA:41925"/>
    </physiologicalReaction>
</comment>
<feature type="active site" description="Proton donor; for dehydratase activity" evidence="54">
    <location>
        <position position="2476"/>
    </location>
</feature>
<dbReference type="PANTHER" id="PTHR43775">
    <property type="entry name" value="FATTY ACID SYNTHASE"/>
    <property type="match status" value="1"/>
</dbReference>
<dbReference type="GO" id="GO:0004313">
    <property type="term" value="F:[acyl-carrier-protein] S-acetyltransferase activity"/>
    <property type="evidence" value="ECO:0007669"/>
    <property type="project" value="UniProtKB-EC"/>
</dbReference>
<evidence type="ECO:0000256" key="25">
    <source>
        <dbReference type="ARBA" id="ARBA00047394"/>
    </source>
</evidence>
<evidence type="ECO:0000256" key="6">
    <source>
        <dbReference type="ARBA" id="ARBA00022679"/>
    </source>
</evidence>
<protein>
    <submittedName>
        <fullName evidence="58">Candicidin polyketide synthase FscB</fullName>
    </submittedName>
</protein>
<evidence type="ECO:0000256" key="22">
    <source>
        <dbReference type="ARBA" id="ARBA00023402"/>
    </source>
</evidence>
<evidence type="ECO:0000256" key="2">
    <source>
        <dbReference type="ARBA" id="ARBA00004792"/>
    </source>
</evidence>
<dbReference type="SUPFAM" id="SSF52151">
    <property type="entry name" value="FabD/lysophospholipase-like"/>
    <property type="match status" value="2"/>
</dbReference>
<keyword evidence="5" id="KW-0597">Phosphoprotein</keyword>
<evidence type="ECO:0000256" key="43">
    <source>
        <dbReference type="ARBA" id="ARBA00048704"/>
    </source>
</evidence>
<comment type="catalytic activity">
    <reaction evidence="51">
        <text>butanoyl-[ACP] + malonyl-[ACP] + H(+) = 3-oxohexanoyl-[ACP] + holo-[ACP] + CO2</text>
        <dbReference type="Rhea" id="RHEA:41820"/>
        <dbReference type="Rhea" id="RHEA-COMP:9623"/>
        <dbReference type="Rhea" id="RHEA-COMP:9628"/>
        <dbReference type="Rhea" id="RHEA-COMP:9629"/>
        <dbReference type="Rhea" id="RHEA-COMP:9685"/>
        <dbReference type="ChEBI" id="CHEBI:15378"/>
        <dbReference type="ChEBI" id="CHEBI:16526"/>
        <dbReference type="ChEBI" id="CHEBI:64479"/>
        <dbReference type="ChEBI" id="CHEBI:78449"/>
        <dbReference type="ChEBI" id="CHEBI:78454"/>
        <dbReference type="ChEBI" id="CHEBI:78456"/>
    </reaction>
    <physiologicalReaction direction="left-to-right" evidence="51">
        <dbReference type="Rhea" id="RHEA:41821"/>
    </physiologicalReaction>
</comment>
<dbReference type="CDD" id="cd00833">
    <property type="entry name" value="PKS"/>
    <property type="match status" value="2"/>
</dbReference>
<evidence type="ECO:0000256" key="17">
    <source>
        <dbReference type="ARBA" id="ARBA00023388"/>
    </source>
</evidence>
<comment type="catalytic activity">
    <reaction evidence="17">
        <text>(3R)-hydroxydecanoyl-[ACP] = (2E)-decenoyl-[ACP] + H2O</text>
        <dbReference type="Rhea" id="RHEA:41860"/>
        <dbReference type="Rhea" id="RHEA-COMP:9638"/>
        <dbReference type="Rhea" id="RHEA-COMP:9639"/>
        <dbReference type="ChEBI" id="CHEBI:15377"/>
        <dbReference type="ChEBI" id="CHEBI:78466"/>
        <dbReference type="ChEBI" id="CHEBI:78467"/>
    </reaction>
    <physiologicalReaction direction="left-to-right" evidence="17">
        <dbReference type="Rhea" id="RHEA:41861"/>
    </physiologicalReaction>
</comment>
<evidence type="ECO:0000313" key="59">
    <source>
        <dbReference type="Proteomes" id="UP000533598"/>
    </source>
</evidence>
<comment type="catalytic activity">
    <reaction evidence="37">
        <text>tetradecanoyl-[ACP] + H2O = tetradecanoate + holo-[ACP] + H(+)</text>
        <dbReference type="Rhea" id="RHEA:30123"/>
        <dbReference type="Rhea" id="RHEA-COMP:9648"/>
        <dbReference type="Rhea" id="RHEA-COMP:9685"/>
        <dbReference type="ChEBI" id="CHEBI:15377"/>
        <dbReference type="ChEBI" id="CHEBI:15378"/>
        <dbReference type="ChEBI" id="CHEBI:30807"/>
        <dbReference type="ChEBI" id="CHEBI:64479"/>
        <dbReference type="ChEBI" id="CHEBI:78477"/>
        <dbReference type="EC" id="3.1.2.14"/>
    </reaction>
    <physiologicalReaction direction="left-to-right" evidence="37">
        <dbReference type="Rhea" id="RHEA:30124"/>
    </physiologicalReaction>
</comment>
<dbReference type="InterPro" id="IPR050091">
    <property type="entry name" value="PKS_NRPS_Biosynth_Enz"/>
</dbReference>
<evidence type="ECO:0000256" key="45">
    <source>
        <dbReference type="ARBA" id="ARBA00049019"/>
    </source>
</evidence>
<dbReference type="Pfam" id="PF00698">
    <property type="entry name" value="Acyl_transf_1"/>
    <property type="match status" value="2"/>
</dbReference>
<dbReference type="GO" id="GO:0016297">
    <property type="term" value="F:fatty acyl-[ACP] hydrolase activity"/>
    <property type="evidence" value="ECO:0007669"/>
    <property type="project" value="UniProtKB-EC"/>
</dbReference>
<keyword evidence="11" id="KW-0456">Lyase</keyword>
<dbReference type="InterPro" id="IPR042104">
    <property type="entry name" value="PKS_dehydratase_sf"/>
</dbReference>
<comment type="catalytic activity">
    <reaction evidence="40">
        <text>3-oxohexanoyl-[ACP] + NADPH + H(+) = (3R)-hydroxyhexanoyl-[ACP] + NADP(+)</text>
        <dbReference type="Rhea" id="RHEA:41824"/>
        <dbReference type="Rhea" id="RHEA-COMP:9629"/>
        <dbReference type="Rhea" id="RHEA-COMP:9630"/>
        <dbReference type="ChEBI" id="CHEBI:15378"/>
        <dbReference type="ChEBI" id="CHEBI:57783"/>
        <dbReference type="ChEBI" id="CHEBI:58349"/>
        <dbReference type="ChEBI" id="CHEBI:78456"/>
        <dbReference type="ChEBI" id="CHEBI:78457"/>
    </reaction>
    <physiologicalReaction direction="left-to-right" evidence="40">
        <dbReference type="Rhea" id="RHEA:41825"/>
    </physiologicalReaction>
</comment>
<dbReference type="InterPro" id="IPR014030">
    <property type="entry name" value="Ketoacyl_synth_N"/>
</dbReference>
<comment type="catalytic activity">
    <reaction evidence="50">
        <text>3-oxooctanoyl-[ACP] + NADPH + H(+) = (3R)-hydroxyoctanoyl-[ACP] + NADP(+)</text>
        <dbReference type="Rhea" id="RHEA:41840"/>
        <dbReference type="Rhea" id="RHEA-COMP:9633"/>
        <dbReference type="Rhea" id="RHEA-COMP:9634"/>
        <dbReference type="ChEBI" id="CHEBI:15378"/>
        <dbReference type="ChEBI" id="CHEBI:57783"/>
        <dbReference type="ChEBI" id="CHEBI:58349"/>
        <dbReference type="ChEBI" id="CHEBI:78460"/>
        <dbReference type="ChEBI" id="CHEBI:78461"/>
    </reaction>
    <physiologicalReaction direction="left-to-right" evidence="50">
        <dbReference type="Rhea" id="RHEA:41841"/>
    </physiologicalReaction>
</comment>
<evidence type="ECO:0000256" key="24">
    <source>
        <dbReference type="ARBA" id="ARBA00047300"/>
    </source>
</evidence>
<dbReference type="InterPro" id="IPR016036">
    <property type="entry name" value="Malonyl_transacylase_ACP-bd"/>
</dbReference>
<dbReference type="Pfam" id="PF16197">
    <property type="entry name" value="KAsynt_C_assoc"/>
    <property type="match status" value="2"/>
</dbReference>
<dbReference type="EMBL" id="JACHMH010000001">
    <property type="protein sequence ID" value="MBB4680066.1"/>
    <property type="molecule type" value="Genomic_DNA"/>
</dbReference>
<keyword evidence="6" id="KW-0808">Transferase</keyword>
<evidence type="ECO:0000256" key="11">
    <source>
        <dbReference type="ARBA" id="ARBA00023239"/>
    </source>
</evidence>
<dbReference type="Pfam" id="PF02801">
    <property type="entry name" value="Ketoacyl-synt_C"/>
    <property type="match status" value="2"/>
</dbReference>
<dbReference type="SUPFAM" id="SSF53901">
    <property type="entry name" value="Thiolase-like"/>
    <property type="match status" value="2"/>
</dbReference>
<dbReference type="SUPFAM" id="SSF51735">
    <property type="entry name" value="NAD(P)-binding Rossmann-fold domains"/>
    <property type="match status" value="5"/>
</dbReference>
<evidence type="ECO:0000256" key="51">
    <source>
        <dbReference type="ARBA" id="ARBA00049449"/>
    </source>
</evidence>
<evidence type="ECO:0000259" key="56">
    <source>
        <dbReference type="PROSITE" id="PS52004"/>
    </source>
</evidence>
<dbReference type="Pfam" id="PF13602">
    <property type="entry name" value="ADH_zinc_N_2"/>
    <property type="match status" value="1"/>
</dbReference>
<dbReference type="Pfam" id="PF00550">
    <property type="entry name" value="PP-binding"/>
    <property type="match status" value="2"/>
</dbReference>
<dbReference type="InterPro" id="IPR006162">
    <property type="entry name" value="Ppantetheine_attach_site"/>
</dbReference>
<comment type="catalytic activity">
    <reaction evidence="35">
        <text>hexadecanoyl-[ACP] + malonyl-[ACP] + H(+) = 3-oxooctadecanoyl-[ACP] + holo-[ACP] + CO2</text>
        <dbReference type="Rhea" id="RHEA:41916"/>
        <dbReference type="Rhea" id="RHEA-COMP:9623"/>
        <dbReference type="Rhea" id="RHEA-COMP:9652"/>
        <dbReference type="Rhea" id="RHEA-COMP:9653"/>
        <dbReference type="Rhea" id="RHEA-COMP:9685"/>
        <dbReference type="ChEBI" id="CHEBI:15378"/>
        <dbReference type="ChEBI" id="CHEBI:16526"/>
        <dbReference type="ChEBI" id="CHEBI:64479"/>
        <dbReference type="ChEBI" id="CHEBI:78449"/>
        <dbReference type="ChEBI" id="CHEBI:78483"/>
        <dbReference type="ChEBI" id="CHEBI:78487"/>
    </reaction>
    <physiologicalReaction direction="left-to-right" evidence="35">
        <dbReference type="Rhea" id="RHEA:41917"/>
    </physiologicalReaction>
</comment>
<comment type="function">
    <text evidence="23">Fatty acid synthetase is a multifunctional enzyme that catalyzes the de novo biosynthesis of long-chain saturated fatty acids starting from acetyl-CoA and malonyl-CoA in the presence of NADPH. This multifunctional protein contains 7 catalytic activities and a site for the binding of the prosthetic group 4'-phosphopantetheine of the acyl carrier protein ([ACP]) domain.</text>
</comment>
<dbReference type="InterPro" id="IPR011032">
    <property type="entry name" value="GroES-like_sf"/>
</dbReference>
<dbReference type="SMART" id="SM01294">
    <property type="entry name" value="PKS_PP_betabranch"/>
    <property type="match status" value="2"/>
</dbReference>
<dbReference type="GO" id="GO:0141148">
    <property type="term" value="F:enoyl-[acyl-carrier-protein] reductase (NADPH) activity"/>
    <property type="evidence" value="ECO:0007669"/>
    <property type="project" value="UniProtKB-EC"/>
</dbReference>
<keyword evidence="59" id="KW-1185">Reference proteome</keyword>
<feature type="region of interest" description="C-terminal hotdog fold" evidence="54">
    <location>
        <begin position="2417"/>
        <end position="2550"/>
    </location>
</feature>
<dbReference type="InterPro" id="IPR001031">
    <property type="entry name" value="Thioesterase"/>
</dbReference>
<comment type="catalytic activity">
    <reaction evidence="22">
        <text>(3R)-hydroxybutanoyl-[ACP] = (2E)-butenoyl-[ACP] + H2O</text>
        <dbReference type="Rhea" id="RHEA:41808"/>
        <dbReference type="Rhea" id="RHEA-COMP:9626"/>
        <dbReference type="Rhea" id="RHEA-COMP:9627"/>
        <dbReference type="ChEBI" id="CHEBI:15377"/>
        <dbReference type="ChEBI" id="CHEBI:78451"/>
        <dbReference type="ChEBI" id="CHEBI:78453"/>
    </reaction>
    <physiologicalReaction direction="left-to-right" evidence="22">
        <dbReference type="Rhea" id="RHEA:41809"/>
    </physiologicalReaction>
</comment>
<dbReference type="PROSITE" id="PS52004">
    <property type="entry name" value="KS3_2"/>
    <property type="match status" value="2"/>
</dbReference>
<dbReference type="Gene3D" id="3.40.47.10">
    <property type="match status" value="2"/>
</dbReference>
<comment type="catalytic activity">
    <reaction evidence="18">
        <text>a (3R)-hydroxyacyl-[ACP] = a (2E)-enoyl-[ACP] + H2O</text>
        <dbReference type="Rhea" id="RHEA:13097"/>
        <dbReference type="Rhea" id="RHEA-COMP:9925"/>
        <dbReference type="Rhea" id="RHEA-COMP:9945"/>
        <dbReference type="ChEBI" id="CHEBI:15377"/>
        <dbReference type="ChEBI" id="CHEBI:78784"/>
        <dbReference type="ChEBI" id="CHEBI:78827"/>
        <dbReference type="EC" id="4.2.1.59"/>
    </reaction>
    <physiologicalReaction direction="left-to-right" evidence="18">
        <dbReference type="Rhea" id="RHEA:13098"/>
    </physiologicalReaction>
</comment>
<dbReference type="SUPFAM" id="SSF47336">
    <property type="entry name" value="ACP-like"/>
    <property type="match status" value="2"/>
</dbReference>
<organism evidence="58 59">
    <name type="scientific">Crossiella cryophila</name>
    <dbReference type="NCBI Taxonomy" id="43355"/>
    <lineage>
        <taxon>Bacteria</taxon>
        <taxon>Bacillati</taxon>
        <taxon>Actinomycetota</taxon>
        <taxon>Actinomycetes</taxon>
        <taxon>Pseudonocardiales</taxon>
        <taxon>Pseudonocardiaceae</taxon>
        <taxon>Crossiella</taxon>
    </lineage>
</organism>
<dbReference type="InterPro" id="IPR014043">
    <property type="entry name" value="Acyl_transferase_dom"/>
</dbReference>
<comment type="catalytic activity">
    <reaction evidence="19">
        <text>(3R)-hydroxytetradecanoyl-[ACP] = (2E)-tetradecenoyl-[ACP] + H2O</text>
        <dbReference type="Rhea" id="RHEA:41892"/>
        <dbReference type="Rhea" id="RHEA-COMP:9646"/>
        <dbReference type="Rhea" id="RHEA-COMP:9647"/>
        <dbReference type="ChEBI" id="CHEBI:15377"/>
        <dbReference type="ChEBI" id="CHEBI:78474"/>
        <dbReference type="ChEBI" id="CHEBI:78475"/>
    </reaction>
    <physiologicalReaction direction="left-to-right" evidence="19">
        <dbReference type="Rhea" id="RHEA:41893"/>
    </physiologicalReaction>
</comment>
<comment type="catalytic activity">
    <reaction evidence="15">
        <text>(3R)-hydroxydodecanoyl-[ACP] = (2E)-dodecenoyl-[ACP] + H2O</text>
        <dbReference type="Rhea" id="RHEA:41876"/>
        <dbReference type="Rhea" id="RHEA-COMP:9642"/>
        <dbReference type="Rhea" id="RHEA-COMP:9643"/>
        <dbReference type="ChEBI" id="CHEBI:15377"/>
        <dbReference type="ChEBI" id="CHEBI:78470"/>
        <dbReference type="ChEBI" id="CHEBI:78472"/>
    </reaction>
    <physiologicalReaction direction="left-to-right" evidence="15">
        <dbReference type="Rhea" id="RHEA:41877"/>
    </physiologicalReaction>
</comment>
<dbReference type="SUPFAM" id="SSF53474">
    <property type="entry name" value="alpha/beta-Hydrolases"/>
    <property type="match status" value="1"/>
</dbReference>
<feature type="domain" description="Ketosynthase family 3 (KS3)" evidence="56">
    <location>
        <begin position="34"/>
        <end position="449"/>
    </location>
</feature>
<feature type="domain" description="Carrier" evidence="55">
    <location>
        <begin position="3262"/>
        <end position="3337"/>
    </location>
</feature>
<evidence type="ECO:0000256" key="8">
    <source>
        <dbReference type="ARBA" id="ARBA00022799"/>
    </source>
</evidence>
<dbReference type="Pfam" id="PF22953">
    <property type="entry name" value="SpnB_Rossmann"/>
    <property type="match status" value="1"/>
</dbReference>
<evidence type="ECO:0000256" key="10">
    <source>
        <dbReference type="ARBA" id="ARBA00023194"/>
    </source>
</evidence>
<dbReference type="SMART" id="SM00825">
    <property type="entry name" value="PKS_KS"/>
    <property type="match status" value="2"/>
</dbReference>
<evidence type="ECO:0000256" key="5">
    <source>
        <dbReference type="ARBA" id="ARBA00022553"/>
    </source>
</evidence>
<dbReference type="Proteomes" id="UP000533598">
    <property type="component" value="Unassembled WGS sequence"/>
</dbReference>
<evidence type="ECO:0000256" key="20">
    <source>
        <dbReference type="ARBA" id="ARBA00023399"/>
    </source>
</evidence>
<evidence type="ECO:0000259" key="57">
    <source>
        <dbReference type="PROSITE" id="PS52019"/>
    </source>
</evidence>
<evidence type="ECO:0000256" key="35">
    <source>
        <dbReference type="ARBA" id="ARBA00048051"/>
    </source>
</evidence>
<dbReference type="InterPro" id="IPR009081">
    <property type="entry name" value="PP-bd_ACP"/>
</dbReference>
<evidence type="ECO:0000256" key="29">
    <source>
        <dbReference type="ARBA" id="ARBA00047500"/>
    </source>
</evidence>
<dbReference type="InterPro" id="IPR020841">
    <property type="entry name" value="PKS_Beta-ketoAc_synthase_dom"/>
</dbReference>
<dbReference type="InterPro" id="IPR049900">
    <property type="entry name" value="PKS_mFAS_DH"/>
</dbReference>
<evidence type="ECO:0000256" key="3">
    <source>
        <dbReference type="ARBA" id="ARBA00005189"/>
    </source>
</evidence>
<dbReference type="Pfam" id="PF21089">
    <property type="entry name" value="PKS_DH_N"/>
    <property type="match status" value="1"/>
</dbReference>
<dbReference type="GO" id="GO:0004312">
    <property type="term" value="F:fatty acid synthase activity"/>
    <property type="evidence" value="ECO:0007669"/>
    <property type="project" value="TreeGrafter"/>
</dbReference>
<comment type="pathway">
    <text evidence="2">Antibiotic biosynthesis.</text>
</comment>
<evidence type="ECO:0000256" key="48">
    <source>
        <dbReference type="ARBA" id="ARBA00049263"/>
    </source>
</evidence>
<keyword evidence="7" id="KW-0677">Repeat</keyword>
<dbReference type="InterPro" id="IPR049552">
    <property type="entry name" value="PKS_DH_N"/>
</dbReference>
<dbReference type="InterPro" id="IPR013154">
    <property type="entry name" value="ADH-like_N"/>
</dbReference>
<dbReference type="SMART" id="SM00829">
    <property type="entry name" value="PKS_ER"/>
    <property type="match status" value="1"/>
</dbReference>
<feature type="domain" description="Carrier" evidence="55">
    <location>
        <begin position="1339"/>
        <end position="1414"/>
    </location>
</feature>
<evidence type="ECO:0000256" key="42">
    <source>
        <dbReference type="ARBA" id="ARBA00048691"/>
    </source>
</evidence>
<dbReference type="InterPro" id="IPR055123">
    <property type="entry name" value="SpnB-like_Rossmann"/>
</dbReference>
<dbReference type="GO" id="GO:0033068">
    <property type="term" value="P:macrolide biosynthetic process"/>
    <property type="evidence" value="ECO:0007669"/>
    <property type="project" value="UniProtKB-ARBA"/>
</dbReference>
<evidence type="ECO:0000256" key="39">
    <source>
        <dbReference type="ARBA" id="ARBA00048506"/>
    </source>
</evidence>
<keyword evidence="4" id="KW-0596">Phosphopantetheine</keyword>
<comment type="catalytic activity">
    <reaction evidence="28">
        <text>tetradecanoyl-[ACP] + malonyl-[ACP] + H(+) = 3-oxohexadecanoyl-[ACP] + holo-[ACP] + CO2</text>
        <dbReference type="Rhea" id="RHEA:41900"/>
        <dbReference type="Rhea" id="RHEA-COMP:9623"/>
        <dbReference type="Rhea" id="RHEA-COMP:9648"/>
        <dbReference type="Rhea" id="RHEA-COMP:9649"/>
        <dbReference type="Rhea" id="RHEA-COMP:9685"/>
        <dbReference type="ChEBI" id="CHEBI:15378"/>
        <dbReference type="ChEBI" id="CHEBI:16526"/>
        <dbReference type="ChEBI" id="CHEBI:64479"/>
        <dbReference type="ChEBI" id="CHEBI:78449"/>
        <dbReference type="ChEBI" id="CHEBI:78477"/>
        <dbReference type="ChEBI" id="CHEBI:78478"/>
    </reaction>
    <physiologicalReaction direction="left-to-right" evidence="28">
        <dbReference type="Rhea" id="RHEA:41901"/>
    </physiologicalReaction>
</comment>
<dbReference type="InterPro" id="IPR014031">
    <property type="entry name" value="Ketoacyl_synth_C"/>
</dbReference>
<evidence type="ECO:0000256" key="21">
    <source>
        <dbReference type="ARBA" id="ARBA00023401"/>
    </source>
</evidence>
<evidence type="ECO:0000256" key="31">
    <source>
        <dbReference type="ARBA" id="ARBA00047810"/>
    </source>
</evidence>
<evidence type="ECO:0000256" key="38">
    <source>
        <dbReference type="ARBA" id="ARBA00048420"/>
    </source>
</evidence>
<sequence length="3608" mass="378447">MTVSPDRLVDALRSSVKETERLRERNRALTDAATEPIAVVAMSCRLPGGVDTPEQLWQQVDSGADARTPFPGDRGWDLEALRPFATDAYFVPDVGGFDADLFGISPREATAMDPQQRLLLEAAWEVLERAGHAPDSVREQRIGVFVGSGPGDYLIRLLDNPAAAEGYIATGTAPSVASGRLAYTFGLRGPAVTVDTACSSSLVALHLAAQALRKDECTAALVAGVSVLSAPHGFVEFAKQGGLAGDGRCKPFADAADGTNFGEGVAAVLVMRLSEARRQGRRVLAVLRGSAINSDGASNGLSAPNGAAQEDVIRRALADAGLSTSDIDAVEAHGTGTTLGDPIEADALLATYGRDRAEPLWLGSVKSNLGHTQAAAGLVGVLKMVLALQARRLPATLHVDRPSRHVDWDTGAVRLLTESRPWPEHDRPRRAGVSSFGISGTNAHVILESVTPEPTEQSGECGTVPLLLSGRTEAAVRAQANRLHTHLLDHDEHLADVALTLATTRARFPHRAVLPAATRAEALDGLRALAVGDTPVPPVGAADRVVFVFPGQGSQWLGMGLRLWAESPEFAAAMADCEQALSAHVDWSLRRVLAEQSALDRVEVVQPALWAIMVSLARLWQAHGLWPAAVIGHSQGEIAAACAVGALSLAEGALVVVARSRLIAGVLAGRGGGMVSVPVPAERLDLPGVTVAAVNGPRSTVVCGQTEALDAVLAAFPDAKRIDVDYASHGPDVAVLREELLAALATIRPRGSDIPLYSTVEAARIDTATMDADYWYRNLRQTVRFEAATRAVAADGPVTFLEISPHPVLTAVIEAGGVLDTLRREHGGTHRWLTALAAAQTAGLPVDWTPALAPAQVIDLPTYPFQRAHHWVRPTDRSVETRNAPLDRLRYQVGWTPLRLNPDPVLTGDWLVVTEAPDDYSDSVLTALRRHGARPLLRTSAEVDPAALAGYSGVLALLGHDETPEPGFPGVPSGFTRTLRLLHQLTGTRTPLWCLTRAATTSETQALTWGFGRVAAFETPECWGGLIDLAGPLGEAEGTRLAAVLAGANHEDQVRIDRAGAHGRRLRRAPARPERHTGWQVRGTSLITGGTGGLGSQVARWLAAEGAEHLVLLNRRGPAAATELTAEITALGATVTVLACDVSDRAALAEVIAAHPGLRTVVHTAAVLDDTALTTLTPDHLRRVLAVKSVGAQHLHELTAHLDLDAFILFSSLAGTIGAPGQGSYAPANAYLDALAHRRHALGLPATAIAWGVWGGGGMGTGQRGETARRHGVPEMDPAEALAAMRTAVEQGDTTLVLAEIEWDRYYTALTAVRPNPALTEIPEVAAIPATQPAPALAADPLTVVRAQVAAVLGHDSGTRIEVSRPFRELGFDSVTAVEFRNRLNAATGLSLPATVIFDHPTPAALAAHLTETTGGPAVPTVRSVGEHDPVVIVGLACRLPGGVRTPEELWQLLLDGRDTTTPPPADRGWDLDALPADCVTTASYLHEAAGFDAEFFGISPREALAMDPQQRLTLELAWEALENAGIAPDSLSRSRTGVFLGSTGQDYHALFAHAGAEEVAGHVGMGSAGSVLSGRLAYTLGLEGPAVTVDTACSSGLVALHLAAQSLRGGECTTALAGAATVMATPAGLAEFSRQGGLAPDGLCKSFSANADGTGFAEGAGMLVLQRLSTARAQGRPVWAVLRGSAVNQDGLSNGLSAPNGRAQQEVIRQALSAAGLSTSDIDVVEAHGTGTPLGDPIEAHALLATYGQDRDRPVLIGSLKSNLGHTQAAAGIAGVLKTVLAMRFGTVPATRHVSEPSPHVDWSAGSLALTTEHTDWPDTGAPRRAGVSAFGISGTNAHVLLEADQPPPPAAREAVESRPIPLVLSGRGPAALAAQAQRLLPLLDQDIEPIDLGHALVTTRTHQSHRAVVVGQDREQLRAGLTALTRGLTDRSVGTEAKPVFVFPGQGSSWAGMGLELIEESPVFAAAMADCARAMATVADWDLLAVLGDEAALRRADLVQPALFAVMVSLARLWRAHGVEPAAVVGHSLGEYAAACVAGALTLEQAAVAVVRRSRVIAERLSGDHGVLSVPAPADQISFDGVEIAAYNGPSSTVVAGANQALEAVQAAFPTAKRVPMDYASHTSAVTPARADLLAELDDLRPAPTAIPFYSTVTGARLDTAGLDAEYWYRNLRQPVRFAEASRELLAEGHTVFLEISPRPLLAAALQQTAEALDTTAHTLASLRRADGGLDRFLRCLGEAHNRGIEVDWRPALPGGRVVGLPTYPFQHKRFWPTALPSRRPGQTHPLLGPAEEIAGTGEVVFTSTLSARTQPWLAEHRIGQTCLLPGTAFLELAVRAADETGCQGVAELVLEAPLPLPDNEIRLQVRVHAADESGDRPFAVHSHGADGWTRHATGLLTATASPVSPSSTTPPADAEPVDLAGFYPELDAAGYRYGPGFQGLRAAWRHGADLHAEVSLPDTLPATGFELHPALLDAACQAITLAGGTESGLPFLWTGVRLHARGARELHVRLTPTGPDRTALTATDATGALVLTADGLRTRPFTSTAAALPTDSLFTQRWATVPEPVEPGDPVTSVEVSTVDEALSVVQDALSSVGTERLMVITHDAVAVRPGEDVSIEQSGVWGLLRSAQSEHPGQFILLDTNRPLAATELSTLAATGEPQLALRGNDYLAPRLTRRPPALTPPIEPWLLTGSTTGSLDELTLTSIPTEPLAEGQVRIGVRAAGVNFKDVLIALGMVPGDLTRLGVEAAGVVLETGSGVRDLQPGDRVFGMVTGAFGPETVTDHRLLARMPADWDFVRAASVPAVFLTAYYALHDLLELKPGQRILVHSGAGGVGMAAIQLARRLGAEVYATASPGKQDAVAALGVDRDHLASSRTLDFADAFAGSELDAVLNSLAGEFVDASLRLLRPGGRFAEMGKTDLRANPPAEVGYLPFDLSDAGPERIGEMLRELLDLFATGELTPLPITTWDLRRAPDAFRYLSQAKHIGKVVLTVPRALDPDGTVLITGGTGGLGAALARHLVHQHGVRSLLLAGRRGPDAPGAAELQAELSAAGARVAITATDTTDPDQVRALLAAVPAEHPLTAVVHAAGVLDDGVLADLTPARLAKVIAPKAEAARLLHELTADLDLAAFVLFSSAAGVFGAAGQGNYAAANAMLDALAQHRHAHGLPAVAIAWGLWDLPSAMTAGIDRTRLTRSGLLPLTESQGLALFDALVTAPDPQVMAARLHLPAFQPTPPRLLSALVRGTRRTASTATPPSTEEGLLTLVRSTAAEVLGHTGPEEVAPDALFTQLGLDSLTAVELRNRLGAATAQRLSTTIAFDHPTPRALARHLLGTPTAAEPAPAPVTDLVAQLCLNAINDGDGARGFDLLRTVARNRPRFHTDPGTPAITPLSTGPAPTRLICLTPLVPLAGAHSYARFAAGFDGAHPIDVLTTPGFLDDEPLAASAEVLTQVQADRIEKHTDGPFSLIGYSSGGLLALRLAELLLARGAALESVVLLDTYLPPADRMPEFVTALMAGMTQRTDLIRDLTGTGLSAMAWNCDLFAEFTPAALPVPVLSVRAEVPLIAGAIADVAPGSLSRTTAGDHYTLMEEHAPATANLVREWLMR</sequence>
<dbReference type="InterPro" id="IPR020843">
    <property type="entry name" value="ER"/>
</dbReference>
<keyword evidence="9" id="KW-0663">Pyridoxal phosphate</keyword>
<dbReference type="GO" id="GO:0004315">
    <property type="term" value="F:3-oxoacyl-[acyl-carrier-protein] synthase activity"/>
    <property type="evidence" value="ECO:0007669"/>
    <property type="project" value="UniProtKB-EC"/>
</dbReference>
<dbReference type="GO" id="GO:0006633">
    <property type="term" value="P:fatty acid biosynthetic process"/>
    <property type="evidence" value="ECO:0007669"/>
    <property type="project" value="InterPro"/>
</dbReference>
<dbReference type="GO" id="GO:0019171">
    <property type="term" value="F:(3R)-hydroxyacyl-[acyl-carrier-protein] dehydratase activity"/>
    <property type="evidence" value="ECO:0007669"/>
    <property type="project" value="UniProtKB-EC"/>
</dbReference>
<evidence type="ECO:0000256" key="34">
    <source>
        <dbReference type="ARBA" id="ARBA00047961"/>
    </source>
</evidence>
<dbReference type="InterPro" id="IPR001227">
    <property type="entry name" value="Ac_transferase_dom_sf"/>
</dbReference>
<evidence type="ECO:0000256" key="19">
    <source>
        <dbReference type="ARBA" id="ARBA00023398"/>
    </source>
</evidence>
<dbReference type="Gene3D" id="3.40.366.10">
    <property type="entry name" value="Malonyl-Coenzyme A Acyl Carrier Protein, domain 2"/>
    <property type="match status" value="2"/>
</dbReference>
<evidence type="ECO:0000256" key="53">
    <source>
        <dbReference type="ARBA" id="ARBA00049533"/>
    </source>
</evidence>
<evidence type="ECO:0000256" key="13">
    <source>
        <dbReference type="ARBA" id="ARBA00023315"/>
    </source>
</evidence>
<comment type="catalytic activity">
    <reaction evidence="27">
        <text>3-oxodecanoyl-[ACP] + NADPH + H(+) = (3R)-hydroxydecanoyl-[ACP] + NADP(+)</text>
        <dbReference type="Rhea" id="RHEA:41856"/>
        <dbReference type="Rhea" id="RHEA-COMP:9637"/>
        <dbReference type="Rhea" id="RHEA-COMP:9638"/>
        <dbReference type="ChEBI" id="CHEBI:15378"/>
        <dbReference type="ChEBI" id="CHEBI:57783"/>
        <dbReference type="ChEBI" id="CHEBI:58349"/>
        <dbReference type="ChEBI" id="CHEBI:78464"/>
        <dbReference type="ChEBI" id="CHEBI:78466"/>
    </reaction>
    <physiologicalReaction direction="left-to-right" evidence="27">
        <dbReference type="Rhea" id="RHEA:41857"/>
    </physiologicalReaction>
</comment>
<dbReference type="CDD" id="cd08956">
    <property type="entry name" value="KR_3_FAS_SDR_x"/>
    <property type="match status" value="1"/>
</dbReference>
<comment type="catalytic activity">
    <reaction evidence="32">
        <text>(2E)-hexenoyl-[ACP] + NADPH + H(+) = hexanoyl-[ACP] + NADP(+)</text>
        <dbReference type="Rhea" id="RHEA:41832"/>
        <dbReference type="Rhea" id="RHEA-COMP:9631"/>
        <dbReference type="Rhea" id="RHEA-COMP:9632"/>
        <dbReference type="ChEBI" id="CHEBI:15378"/>
        <dbReference type="ChEBI" id="CHEBI:57783"/>
        <dbReference type="ChEBI" id="CHEBI:58349"/>
        <dbReference type="ChEBI" id="CHEBI:78458"/>
        <dbReference type="ChEBI" id="CHEBI:78459"/>
    </reaction>
    <physiologicalReaction direction="left-to-right" evidence="32">
        <dbReference type="Rhea" id="RHEA:41833"/>
    </physiologicalReaction>
</comment>
<comment type="catalytic activity">
    <reaction evidence="52">
        <text>(2E)-decenoyl-[ACP] + NADPH + H(+) = decanoyl-[ACP] + NADP(+)</text>
        <dbReference type="Rhea" id="RHEA:41864"/>
        <dbReference type="Rhea" id="RHEA-COMP:9639"/>
        <dbReference type="Rhea" id="RHEA-COMP:9640"/>
        <dbReference type="ChEBI" id="CHEBI:15378"/>
        <dbReference type="ChEBI" id="CHEBI:57783"/>
        <dbReference type="ChEBI" id="CHEBI:58349"/>
        <dbReference type="ChEBI" id="CHEBI:78467"/>
        <dbReference type="ChEBI" id="CHEBI:78468"/>
    </reaction>
    <physiologicalReaction direction="left-to-right" evidence="52">
        <dbReference type="Rhea" id="RHEA:41865"/>
    </physiologicalReaction>
</comment>
<dbReference type="SMART" id="SM00824">
    <property type="entry name" value="PKS_TE"/>
    <property type="match status" value="1"/>
</dbReference>
<dbReference type="InterPro" id="IPR020802">
    <property type="entry name" value="TesA-like"/>
</dbReference>
<comment type="catalytic activity">
    <reaction evidence="25">
        <text>hexanoyl-[ACP] + malonyl-[ACP] + H(+) = 3-oxooctanoyl-[ACP] + holo-[ACP] + CO2</text>
        <dbReference type="Rhea" id="RHEA:41836"/>
        <dbReference type="Rhea" id="RHEA-COMP:9623"/>
        <dbReference type="Rhea" id="RHEA-COMP:9632"/>
        <dbReference type="Rhea" id="RHEA-COMP:9633"/>
        <dbReference type="Rhea" id="RHEA-COMP:9685"/>
        <dbReference type="ChEBI" id="CHEBI:15378"/>
        <dbReference type="ChEBI" id="CHEBI:16526"/>
        <dbReference type="ChEBI" id="CHEBI:64479"/>
        <dbReference type="ChEBI" id="CHEBI:78449"/>
        <dbReference type="ChEBI" id="CHEBI:78459"/>
        <dbReference type="ChEBI" id="CHEBI:78460"/>
    </reaction>
    <physiologicalReaction direction="left-to-right" evidence="25">
        <dbReference type="Rhea" id="RHEA:41837"/>
    </physiologicalReaction>
</comment>
<dbReference type="InterPro" id="IPR036291">
    <property type="entry name" value="NAD(P)-bd_dom_sf"/>
</dbReference>
<dbReference type="SMART" id="SM00822">
    <property type="entry name" value="PKS_KR"/>
    <property type="match status" value="2"/>
</dbReference>
<dbReference type="SMART" id="SM00823">
    <property type="entry name" value="PKS_PP"/>
    <property type="match status" value="2"/>
</dbReference>
<dbReference type="Pfam" id="PF08990">
    <property type="entry name" value="Docking"/>
    <property type="match status" value="1"/>
</dbReference>
<comment type="caution">
    <text evidence="58">The sequence shown here is derived from an EMBL/GenBank/DDBJ whole genome shotgun (WGS) entry which is preliminary data.</text>
</comment>
<dbReference type="SUPFAM" id="SSF55048">
    <property type="entry name" value="Probable ACP-binding domain of malonyl-CoA ACP transacylase"/>
    <property type="match status" value="2"/>
</dbReference>
<dbReference type="GO" id="GO:0031177">
    <property type="term" value="F:phosphopantetheine binding"/>
    <property type="evidence" value="ECO:0007669"/>
    <property type="project" value="InterPro"/>
</dbReference>
<comment type="catalytic activity">
    <reaction evidence="38">
        <text>(2E)-octenoyl-[ACP] + NADPH + H(+) = octanoyl-[ACP] + NADP(+)</text>
        <dbReference type="Rhea" id="RHEA:41848"/>
        <dbReference type="Rhea" id="RHEA-COMP:9635"/>
        <dbReference type="Rhea" id="RHEA-COMP:9636"/>
        <dbReference type="ChEBI" id="CHEBI:15378"/>
        <dbReference type="ChEBI" id="CHEBI:57783"/>
        <dbReference type="ChEBI" id="CHEBI:58349"/>
        <dbReference type="ChEBI" id="CHEBI:78462"/>
        <dbReference type="ChEBI" id="CHEBI:78463"/>
    </reaction>
    <physiologicalReaction direction="left-to-right" evidence="38">
        <dbReference type="Rhea" id="RHEA:41849"/>
    </physiologicalReaction>
</comment>
<comment type="catalytic activity">
    <reaction evidence="34">
        <text>acetyl-[ACP] + malonyl-[ACP] + H(+) = 3-oxobutanoyl-[ACP] + holo-[ACP] + CO2</text>
        <dbReference type="Rhea" id="RHEA:41800"/>
        <dbReference type="Rhea" id="RHEA-COMP:9621"/>
        <dbReference type="Rhea" id="RHEA-COMP:9623"/>
        <dbReference type="Rhea" id="RHEA-COMP:9625"/>
        <dbReference type="Rhea" id="RHEA-COMP:9685"/>
        <dbReference type="ChEBI" id="CHEBI:15378"/>
        <dbReference type="ChEBI" id="CHEBI:16526"/>
        <dbReference type="ChEBI" id="CHEBI:64479"/>
        <dbReference type="ChEBI" id="CHEBI:78446"/>
        <dbReference type="ChEBI" id="CHEBI:78449"/>
        <dbReference type="ChEBI" id="CHEBI:78450"/>
    </reaction>
    <physiologicalReaction direction="left-to-right" evidence="34">
        <dbReference type="Rhea" id="RHEA:41801"/>
    </physiologicalReaction>
</comment>
<evidence type="ECO:0000256" key="4">
    <source>
        <dbReference type="ARBA" id="ARBA00022450"/>
    </source>
</evidence>
<evidence type="ECO:0000256" key="1">
    <source>
        <dbReference type="ARBA" id="ARBA00001957"/>
    </source>
</evidence>
<dbReference type="FunFam" id="1.10.1200.10:FF:000007">
    <property type="entry name" value="Probable polyketide synthase pks17"/>
    <property type="match status" value="1"/>
</dbReference>
<keyword evidence="12" id="KW-0511">Multifunctional enzyme</keyword>
<comment type="catalytic activity">
    <reaction evidence="43">
        <text>hexadecanoyl-[ACP] + H2O = hexadecanoate + holo-[ACP] + H(+)</text>
        <dbReference type="Rhea" id="RHEA:41932"/>
        <dbReference type="Rhea" id="RHEA-COMP:9652"/>
        <dbReference type="Rhea" id="RHEA-COMP:9685"/>
        <dbReference type="ChEBI" id="CHEBI:7896"/>
        <dbReference type="ChEBI" id="CHEBI:15377"/>
        <dbReference type="ChEBI" id="CHEBI:15378"/>
        <dbReference type="ChEBI" id="CHEBI:64479"/>
        <dbReference type="ChEBI" id="CHEBI:78483"/>
        <dbReference type="EC" id="3.1.2.14"/>
    </reaction>
    <physiologicalReaction direction="left-to-right" evidence="43">
        <dbReference type="Rhea" id="RHEA:41933"/>
    </physiologicalReaction>
</comment>
<evidence type="ECO:0000256" key="47">
    <source>
        <dbReference type="ARBA" id="ARBA00049171"/>
    </source>
</evidence>
<dbReference type="Pfam" id="PF00109">
    <property type="entry name" value="ketoacyl-synt"/>
    <property type="match status" value="2"/>
</dbReference>
<dbReference type="Gene3D" id="3.10.129.110">
    <property type="entry name" value="Polyketide synthase dehydratase"/>
    <property type="match status" value="1"/>
</dbReference>
<keyword evidence="13" id="KW-0012">Acyltransferase</keyword>
<comment type="catalytic activity">
    <reaction evidence="21">
        <text>(3R)-hydroxyhexadecanoyl-[ACP] = (2E)-hexadecenoyl-[ACP] + H2O</text>
        <dbReference type="Rhea" id="RHEA:41908"/>
        <dbReference type="Rhea" id="RHEA-COMP:9650"/>
        <dbReference type="Rhea" id="RHEA-COMP:9651"/>
        <dbReference type="ChEBI" id="CHEBI:15377"/>
        <dbReference type="ChEBI" id="CHEBI:78480"/>
        <dbReference type="ChEBI" id="CHEBI:78481"/>
    </reaction>
    <physiologicalReaction direction="left-to-right" evidence="21">
        <dbReference type="Rhea" id="RHEA:41909"/>
    </physiologicalReaction>
</comment>
<comment type="catalytic activity">
    <reaction evidence="44">
        <text>3-oxotetradecanoyl-[ACP] + NADPH + H(+) = (3R)-hydroxytetradecanoyl-[ACP] + NADP(+)</text>
        <dbReference type="Rhea" id="RHEA:41888"/>
        <dbReference type="Rhea" id="RHEA-COMP:9645"/>
        <dbReference type="Rhea" id="RHEA-COMP:9646"/>
        <dbReference type="ChEBI" id="CHEBI:15378"/>
        <dbReference type="ChEBI" id="CHEBI:57783"/>
        <dbReference type="ChEBI" id="CHEBI:58349"/>
        <dbReference type="ChEBI" id="CHEBI:78473"/>
        <dbReference type="ChEBI" id="CHEBI:78474"/>
    </reaction>
    <physiologicalReaction direction="left-to-right" evidence="44">
        <dbReference type="Rhea" id="RHEA:41889"/>
    </physiologicalReaction>
</comment>
<evidence type="ECO:0000256" key="27">
    <source>
        <dbReference type="ARBA" id="ARBA00047440"/>
    </source>
</evidence>
<dbReference type="SUPFAM" id="SSF50129">
    <property type="entry name" value="GroES-like"/>
    <property type="match status" value="1"/>
</dbReference>
<feature type="region of interest" description="N-terminal hotdog fold" evidence="54">
    <location>
        <begin position="2287"/>
        <end position="2406"/>
    </location>
</feature>
<dbReference type="InterPro" id="IPR013968">
    <property type="entry name" value="PKS_KR"/>
</dbReference>
<dbReference type="InterPro" id="IPR029058">
    <property type="entry name" value="AB_hydrolase_fold"/>
</dbReference>
<dbReference type="CDD" id="cd08952">
    <property type="entry name" value="KR_1_SDR_x"/>
    <property type="match status" value="1"/>
</dbReference>
<evidence type="ECO:0000256" key="12">
    <source>
        <dbReference type="ARBA" id="ARBA00023268"/>
    </source>
</evidence>
<dbReference type="InterPro" id="IPR002364">
    <property type="entry name" value="Quin_OxRdtase/zeta-crystal_CS"/>
</dbReference>
<dbReference type="CDD" id="cd05195">
    <property type="entry name" value="enoyl_red"/>
    <property type="match status" value="1"/>
</dbReference>
<dbReference type="InterPro" id="IPR057326">
    <property type="entry name" value="KR_dom"/>
</dbReference>
<evidence type="ECO:0000256" key="41">
    <source>
        <dbReference type="ARBA" id="ARBA00048650"/>
    </source>
</evidence>
<comment type="catalytic activity">
    <reaction evidence="48">
        <text>3-oxododecanoyl-[ACP] + NADPH + H(+) = (3R)-hydroxydodecanoyl-[ACP] + NADP(+)</text>
        <dbReference type="Rhea" id="RHEA:41872"/>
        <dbReference type="Rhea" id="RHEA-COMP:9641"/>
        <dbReference type="Rhea" id="RHEA-COMP:9642"/>
        <dbReference type="ChEBI" id="CHEBI:15378"/>
        <dbReference type="ChEBI" id="CHEBI:57783"/>
        <dbReference type="ChEBI" id="CHEBI:58349"/>
        <dbReference type="ChEBI" id="CHEBI:78469"/>
        <dbReference type="ChEBI" id="CHEBI:78470"/>
    </reaction>
    <physiologicalReaction direction="left-to-right" evidence="48">
        <dbReference type="Rhea" id="RHEA:41873"/>
    </physiologicalReaction>
</comment>
<dbReference type="PROSITE" id="PS50075">
    <property type="entry name" value="CARRIER"/>
    <property type="match status" value="2"/>
</dbReference>
<comment type="catalytic activity">
    <reaction evidence="39">
        <text>a fatty acyl-[ACP] + malonyl-[ACP] + H(+) = a 3-oxoacyl-[ACP] + holo-[ACP] + CO2</text>
        <dbReference type="Rhea" id="RHEA:22836"/>
        <dbReference type="Rhea" id="RHEA-COMP:9623"/>
        <dbReference type="Rhea" id="RHEA-COMP:9685"/>
        <dbReference type="Rhea" id="RHEA-COMP:9916"/>
        <dbReference type="Rhea" id="RHEA-COMP:14125"/>
        <dbReference type="ChEBI" id="CHEBI:15378"/>
        <dbReference type="ChEBI" id="CHEBI:16526"/>
        <dbReference type="ChEBI" id="CHEBI:64479"/>
        <dbReference type="ChEBI" id="CHEBI:78449"/>
        <dbReference type="ChEBI" id="CHEBI:78776"/>
        <dbReference type="ChEBI" id="CHEBI:138651"/>
        <dbReference type="EC" id="2.3.1.41"/>
    </reaction>
    <physiologicalReaction direction="left-to-right" evidence="39">
        <dbReference type="Rhea" id="RHEA:22837"/>
    </physiologicalReaction>
</comment>
<dbReference type="InterPro" id="IPR016039">
    <property type="entry name" value="Thiolase-like"/>
</dbReference>
<dbReference type="InterPro" id="IPR036736">
    <property type="entry name" value="ACP-like_sf"/>
</dbReference>
<comment type="catalytic activity">
    <reaction evidence="36">
        <text>(2E)-dodecenoyl-[ACP] + NADPH + H(+) = dodecanoyl-[ACP] + NADP(+)</text>
        <dbReference type="Rhea" id="RHEA:41880"/>
        <dbReference type="Rhea" id="RHEA-COMP:9643"/>
        <dbReference type="Rhea" id="RHEA-COMP:9644"/>
        <dbReference type="ChEBI" id="CHEBI:15378"/>
        <dbReference type="ChEBI" id="CHEBI:57783"/>
        <dbReference type="ChEBI" id="CHEBI:58349"/>
        <dbReference type="ChEBI" id="CHEBI:65264"/>
        <dbReference type="ChEBI" id="CHEBI:78472"/>
    </reaction>
    <physiologicalReaction direction="left-to-right" evidence="36">
        <dbReference type="Rhea" id="RHEA:41881"/>
    </physiologicalReaction>
</comment>
<feature type="domain" description="Ketosynthase family 3 (KS3)" evidence="56">
    <location>
        <begin position="1428"/>
        <end position="1845"/>
    </location>
</feature>
<evidence type="ECO:0000256" key="40">
    <source>
        <dbReference type="ARBA" id="ARBA00048571"/>
    </source>
</evidence>
<evidence type="ECO:0000256" key="33">
    <source>
        <dbReference type="ARBA" id="ARBA00047953"/>
    </source>
</evidence>
<proteinExistence type="predicted"/>
<feature type="domain" description="PKS/mFAS DH" evidence="57">
    <location>
        <begin position="2287"/>
        <end position="2550"/>
    </location>
</feature>
<comment type="catalytic activity">
    <reaction evidence="24">
        <text>3-oxooctadecanoyl-[ACP] + NADPH + H(+) = (3R)-hydroxyoctadecanoyl-[ACP] + NADP(+)</text>
        <dbReference type="Rhea" id="RHEA:41920"/>
        <dbReference type="Rhea" id="RHEA-COMP:9653"/>
        <dbReference type="Rhea" id="RHEA-COMP:9654"/>
        <dbReference type="ChEBI" id="CHEBI:15378"/>
        <dbReference type="ChEBI" id="CHEBI:57783"/>
        <dbReference type="ChEBI" id="CHEBI:58349"/>
        <dbReference type="ChEBI" id="CHEBI:78487"/>
        <dbReference type="ChEBI" id="CHEBI:78488"/>
    </reaction>
    <physiologicalReaction direction="left-to-right" evidence="24">
        <dbReference type="Rhea" id="RHEA:41921"/>
    </physiologicalReaction>
</comment>
<feature type="active site" description="Proton acceptor; for dehydratase activity" evidence="54">
    <location>
        <position position="2319"/>
    </location>
</feature>
<evidence type="ECO:0000256" key="26">
    <source>
        <dbReference type="ARBA" id="ARBA00047400"/>
    </source>
</evidence>
<evidence type="ECO:0000256" key="9">
    <source>
        <dbReference type="ARBA" id="ARBA00022898"/>
    </source>
</evidence>
<accession>A0A7W7CF58</accession>
<evidence type="ECO:0000256" key="46">
    <source>
        <dbReference type="ARBA" id="ARBA00049109"/>
    </source>
</evidence>
<evidence type="ECO:0000256" key="28">
    <source>
        <dbReference type="ARBA" id="ARBA00047451"/>
    </source>
</evidence>
<comment type="catalytic activity">
    <reaction evidence="41">
        <text>a 2,3-saturated acyl-[ACP] + NADP(+) = a (2E)-enoyl-[ACP] + NADPH + H(+)</text>
        <dbReference type="Rhea" id="RHEA:22564"/>
        <dbReference type="Rhea" id="RHEA-COMP:9925"/>
        <dbReference type="Rhea" id="RHEA-COMP:9926"/>
        <dbReference type="ChEBI" id="CHEBI:15378"/>
        <dbReference type="ChEBI" id="CHEBI:57783"/>
        <dbReference type="ChEBI" id="CHEBI:58349"/>
        <dbReference type="ChEBI" id="CHEBI:78784"/>
        <dbReference type="ChEBI" id="CHEBI:78785"/>
        <dbReference type="EC" id="1.3.1.39"/>
    </reaction>
    <physiologicalReaction direction="right-to-left" evidence="41">
        <dbReference type="Rhea" id="RHEA:22566"/>
    </physiologicalReaction>
</comment>
<comment type="catalytic activity">
    <reaction evidence="30">
        <text>dodecanoyl-[ACP] + malonyl-[ACP] + H(+) = 3-oxotetradecanoyl-[ACP] + holo-[ACP] + CO2</text>
        <dbReference type="Rhea" id="RHEA:41884"/>
        <dbReference type="Rhea" id="RHEA-COMP:9623"/>
        <dbReference type="Rhea" id="RHEA-COMP:9644"/>
        <dbReference type="Rhea" id="RHEA-COMP:9645"/>
        <dbReference type="Rhea" id="RHEA-COMP:9685"/>
        <dbReference type="ChEBI" id="CHEBI:15378"/>
        <dbReference type="ChEBI" id="CHEBI:16526"/>
        <dbReference type="ChEBI" id="CHEBI:64479"/>
        <dbReference type="ChEBI" id="CHEBI:65264"/>
        <dbReference type="ChEBI" id="CHEBI:78449"/>
        <dbReference type="ChEBI" id="CHEBI:78473"/>
    </reaction>
    <physiologicalReaction direction="left-to-right" evidence="30">
        <dbReference type="Rhea" id="RHEA:41885"/>
    </physiologicalReaction>
</comment>
<dbReference type="PROSITE" id="PS01162">
    <property type="entry name" value="QOR_ZETA_CRYSTAL"/>
    <property type="match status" value="1"/>
</dbReference>
<evidence type="ECO:0000256" key="30">
    <source>
        <dbReference type="ARBA" id="ARBA00047578"/>
    </source>
</evidence>
<evidence type="ECO:0000256" key="49">
    <source>
        <dbReference type="ARBA" id="ARBA00049414"/>
    </source>
</evidence>
<dbReference type="SMART" id="SM00826">
    <property type="entry name" value="PKS_DH"/>
    <property type="match status" value="1"/>
</dbReference>
<dbReference type="Gene3D" id="3.40.50.1820">
    <property type="entry name" value="alpha/beta hydrolase"/>
    <property type="match status" value="1"/>
</dbReference>
<dbReference type="InterPro" id="IPR049551">
    <property type="entry name" value="PKS_DH_C"/>
</dbReference>
<evidence type="ECO:0000256" key="15">
    <source>
        <dbReference type="ARBA" id="ARBA00023351"/>
    </source>
</evidence>
<evidence type="ECO:0000259" key="55">
    <source>
        <dbReference type="PROSITE" id="PS50075"/>
    </source>
</evidence>
<comment type="catalytic activity">
    <reaction evidence="45">
        <text>(2E)-octadecenoyl-[ACP] + NADPH + H(+) = octadecanoyl-[ACP] + NADP(+)</text>
        <dbReference type="Rhea" id="RHEA:41928"/>
        <dbReference type="Rhea" id="RHEA-COMP:9655"/>
        <dbReference type="Rhea" id="RHEA-COMP:9656"/>
        <dbReference type="ChEBI" id="CHEBI:15378"/>
        <dbReference type="ChEBI" id="CHEBI:57783"/>
        <dbReference type="ChEBI" id="CHEBI:58349"/>
        <dbReference type="ChEBI" id="CHEBI:78489"/>
        <dbReference type="ChEBI" id="CHEBI:78495"/>
    </reaction>
    <physiologicalReaction direction="left-to-right" evidence="45">
        <dbReference type="Rhea" id="RHEA:41929"/>
    </physiologicalReaction>
</comment>
<keyword evidence="8" id="KW-0702">S-nitrosylation</keyword>
<comment type="catalytic activity">
    <reaction evidence="49">
        <text>3-oxohexadecanoyl-[ACP] + NADPH + H(+) = (3R)-hydroxyhexadecanoyl-[ACP] + NADP(+)</text>
        <dbReference type="Rhea" id="RHEA:41904"/>
        <dbReference type="Rhea" id="RHEA-COMP:9649"/>
        <dbReference type="Rhea" id="RHEA-COMP:9650"/>
        <dbReference type="ChEBI" id="CHEBI:15378"/>
        <dbReference type="ChEBI" id="CHEBI:57783"/>
        <dbReference type="ChEBI" id="CHEBI:58349"/>
        <dbReference type="ChEBI" id="CHEBI:78478"/>
        <dbReference type="ChEBI" id="CHEBI:78480"/>
    </reaction>
    <physiologicalReaction direction="left-to-right" evidence="49">
        <dbReference type="Rhea" id="RHEA:41905"/>
    </physiologicalReaction>
</comment>
<evidence type="ECO:0000256" key="36">
    <source>
        <dbReference type="ARBA" id="ARBA00048281"/>
    </source>
</evidence>
<comment type="catalytic activity">
    <reaction evidence="47">
        <text>(2E)-tetradecenoyl-[ACP] + NADPH + H(+) = tetradecanoyl-[ACP] + NADP(+)</text>
        <dbReference type="Rhea" id="RHEA:41896"/>
        <dbReference type="Rhea" id="RHEA-COMP:9647"/>
        <dbReference type="Rhea" id="RHEA-COMP:9648"/>
        <dbReference type="ChEBI" id="CHEBI:15378"/>
        <dbReference type="ChEBI" id="CHEBI:57783"/>
        <dbReference type="ChEBI" id="CHEBI:58349"/>
        <dbReference type="ChEBI" id="CHEBI:78475"/>
        <dbReference type="ChEBI" id="CHEBI:78477"/>
    </reaction>
    <physiologicalReaction direction="left-to-right" evidence="47">
        <dbReference type="Rhea" id="RHEA:41897"/>
    </physiologicalReaction>
</comment>
<dbReference type="SMART" id="SM00827">
    <property type="entry name" value="PKS_AT"/>
    <property type="match status" value="2"/>
</dbReference>
<comment type="catalytic activity">
    <reaction evidence="16">
        <text>(3R)-hydroxyhexanoyl-[ACP] = (2E)-hexenoyl-[ACP] + H2O</text>
        <dbReference type="Rhea" id="RHEA:41828"/>
        <dbReference type="Rhea" id="RHEA-COMP:9630"/>
        <dbReference type="Rhea" id="RHEA-COMP:9631"/>
        <dbReference type="ChEBI" id="CHEBI:15377"/>
        <dbReference type="ChEBI" id="CHEBI:78457"/>
        <dbReference type="ChEBI" id="CHEBI:78458"/>
    </reaction>
    <physiologicalReaction direction="left-to-right" evidence="16">
        <dbReference type="Rhea" id="RHEA:41829"/>
    </physiologicalReaction>
</comment>
<evidence type="ECO:0000256" key="18">
    <source>
        <dbReference type="ARBA" id="ARBA00023394"/>
    </source>
</evidence>
<reference evidence="58 59" key="1">
    <citation type="submission" date="2020-08" db="EMBL/GenBank/DDBJ databases">
        <title>Sequencing the genomes of 1000 actinobacteria strains.</title>
        <authorList>
            <person name="Klenk H.-P."/>
        </authorList>
    </citation>
    <scope>NUCLEOTIDE SEQUENCE [LARGE SCALE GENOMIC DNA]</scope>
    <source>
        <strain evidence="58 59">DSM 44230</strain>
    </source>
</reference>
<evidence type="ECO:0000256" key="16">
    <source>
        <dbReference type="ARBA" id="ARBA00023373"/>
    </source>
</evidence>
<evidence type="ECO:0000256" key="52">
    <source>
        <dbReference type="ARBA" id="ARBA00049521"/>
    </source>
</evidence>
<evidence type="ECO:0000256" key="54">
    <source>
        <dbReference type="PROSITE-ProRule" id="PRU01363"/>
    </source>
</evidence>